<gene>
    <name evidence="2" type="ORF">LCGC14_0834040</name>
</gene>
<feature type="domain" description="DUF2460" evidence="1">
    <location>
        <begin position="262"/>
        <end position="342"/>
    </location>
</feature>
<dbReference type="Pfam" id="PF09343">
    <property type="entry name" value="DUF2460"/>
    <property type="match status" value="2"/>
</dbReference>
<dbReference type="EMBL" id="LAZR01002407">
    <property type="protein sequence ID" value="KKN30425.1"/>
    <property type="molecule type" value="Genomic_DNA"/>
</dbReference>
<dbReference type="InterPro" id="IPR011740">
    <property type="entry name" value="DUF2460"/>
</dbReference>
<name>A0A0F9PF46_9ZZZZ</name>
<evidence type="ECO:0000259" key="1">
    <source>
        <dbReference type="Pfam" id="PF09343"/>
    </source>
</evidence>
<dbReference type="AlphaFoldDB" id="A0A0F9PF46"/>
<proteinExistence type="predicted"/>
<evidence type="ECO:0000313" key="2">
    <source>
        <dbReference type="EMBL" id="KKN30425.1"/>
    </source>
</evidence>
<feature type="domain" description="DUF2460" evidence="1">
    <location>
        <begin position="19"/>
        <end position="98"/>
    </location>
</feature>
<organism evidence="2">
    <name type="scientific">marine sediment metagenome</name>
    <dbReference type="NCBI Taxonomy" id="412755"/>
    <lineage>
        <taxon>unclassified sequences</taxon>
        <taxon>metagenomes</taxon>
        <taxon>ecological metagenomes</taxon>
    </lineage>
</organism>
<reference evidence="2" key="1">
    <citation type="journal article" date="2015" name="Nature">
        <title>Complex archaea that bridge the gap between prokaryotes and eukaryotes.</title>
        <authorList>
            <person name="Spang A."/>
            <person name="Saw J.H."/>
            <person name="Jorgensen S.L."/>
            <person name="Zaremba-Niedzwiedzka K."/>
            <person name="Martijn J."/>
            <person name="Lind A.E."/>
            <person name="van Eijk R."/>
            <person name="Schleper C."/>
            <person name="Guy L."/>
            <person name="Ettema T.J."/>
        </authorList>
    </citation>
    <scope>NUCLEOTIDE SEQUENCE</scope>
</reference>
<accession>A0A0F9PF46</accession>
<comment type="caution">
    <text evidence="2">The sequence shown here is derived from an EMBL/GenBank/DDBJ whole genome shotgun (WGS) entry which is preliminary data.</text>
</comment>
<sequence>MDLVINDFISIPATHPVSKINNWHTDVVKFDSGKEQKNQIRESPTRIWQIGWGIMTETQRNEAMEVYDRAKGRYNTFQFRDPQEEIGSSTETAVAYTADSADNTSKTFIIIGDIPEIFMDGIRFEITAGVNDGDWVCDGNSISDGTNTTVTVTAAPTTTGVNATILIQDYQLNTTYYSGESEAWIEDRNEIQHFSIIAVSTANETFKIAGSHLEQLESGTLFIVTDSTGNDKNWVVDTVERSGTGTLITVTGNITNAIVDGVIIILNVISNTVEQVPGTDYEVDEHTGIVQFLANQSPTNTHVVTATYKYNFRVRFNSDFQAMTEFVYGKWELAEIELVEVKL</sequence>
<protein>
    <recommendedName>
        <fullName evidence="1">DUF2460 domain-containing protein</fullName>
    </recommendedName>
</protein>